<evidence type="ECO:0000313" key="1">
    <source>
        <dbReference type="EMBL" id="PNR96064.1"/>
    </source>
</evidence>
<dbReference type="OrthoDB" id="48724at2"/>
<gene>
    <name evidence="1" type="ORF">X929_06060</name>
</gene>
<evidence type="ECO:0000313" key="2">
    <source>
        <dbReference type="Proteomes" id="UP000236434"/>
    </source>
</evidence>
<dbReference type="Proteomes" id="UP000236434">
    <property type="component" value="Unassembled WGS sequence"/>
</dbReference>
<dbReference type="RefSeq" id="WP_103067118.1">
    <property type="nucleotide sequence ID" value="NZ_AZRL01000016.1"/>
</dbReference>
<comment type="caution">
    <text evidence="1">The sequence shown here is derived from an EMBL/GenBank/DDBJ whole genome shotgun (WGS) entry which is preliminary data.</text>
</comment>
<name>A0A2K1NZV8_9BACT</name>
<sequence length="332" mass="40127">MSIQRIYNVISEKDYKEHSQKTRKIVEKANTILRKPRELNERKMFWVYRVLGKDAELKIPKKHINDFQFLIMHILKKPKENRFTDLRSYYKLKEETIDNLKFLLFPDKFPPGGYNEKLKKYGVEFYNPQVILKRLNFKDFIDLYALITYVPLDVKTPFVQDLIDEILSIDPIDTKISLYTKIKEIFKSLGSYEKQMVELQLKNISYYHYRLMSRKSIKGVIIDGSNVVRYNDQDSILRLVDLLDNLYIENMTFFPAIIVFDRNIEYVLKNEEDKDILKKMSEKKRIYFESPADELIVHLSNRHGYYMISQDKFNEYQFDKDKLLEFRRFFDE</sequence>
<organism evidence="1 2">
    <name type="scientific">Petrotoga olearia DSM 13574</name>
    <dbReference type="NCBI Taxonomy" id="1122955"/>
    <lineage>
        <taxon>Bacteria</taxon>
        <taxon>Thermotogati</taxon>
        <taxon>Thermotogota</taxon>
        <taxon>Thermotogae</taxon>
        <taxon>Petrotogales</taxon>
        <taxon>Petrotogaceae</taxon>
        <taxon>Petrotoga</taxon>
    </lineage>
</organism>
<dbReference type="Gene3D" id="3.40.50.11980">
    <property type="match status" value="1"/>
</dbReference>
<dbReference type="EMBL" id="AZRL01000016">
    <property type="protein sequence ID" value="PNR96064.1"/>
    <property type="molecule type" value="Genomic_DNA"/>
</dbReference>
<reference evidence="1 2" key="1">
    <citation type="submission" date="2013-12" db="EMBL/GenBank/DDBJ databases">
        <title>Comparative genomics of Petrotoga isolates.</title>
        <authorList>
            <person name="Nesbo C.L."/>
            <person name="Charchuk R."/>
            <person name="Chow K."/>
        </authorList>
    </citation>
    <scope>NUCLEOTIDE SEQUENCE [LARGE SCALE GENOMIC DNA]</scope>
    <source>
        <strain evidence="1 2">DSM 13574</strain>
    </source>
</reference>
<protein>
    <submittedName>
        <fullName evidence="1">Uncharacterized protein</fullName>
    </submittedName>
</protein>
<dbReference type="AlphaFoldDB" id="A0A2K1NZV8"/>
<proteinExistence type="predicted"/>
<accession>A0A2K1NZV8</accession>